<dbReference type="InterPro" id="IPR021731">
    <property type="entry name" value="AMIN_dom"/>
</dbReference>
<proteinExistence type="predicted"/>
<dbReference type="AlphaFoldDB" id="A0A951UMP1"/>
<dbReference type="GO" id="GO:0009253">
    <property type="term" value="P:peptidoglycan catabolic process"/>
    <property type="evidence" value="ECO:0007669"/>
    <property type="project" value="InterPro"/>
</dbReference>
<evidence type="ECO:0000313" key="5">
    <source>
        <dbReference type="Proteomes" id="UP000757435"/>
    </source>
</evidence>
<reference evidence="4" key="2">
    <citation type="journal article" date="2022" name="Microbiol. Resour. Announc.">
        <title>Metagenome Sequencing to Explore Phylogenomics of Terrestrial Cyanobacteria.</title>
        <authorList>
            <person name="Ward R.D."/>
            <person name="Stajich J.E."/>
            <person name="Johansen J.R."/>
            <person name="Huntemann M."/>
            <person name="Clum A."/>
            <person name="Foster B."/>
            <person name="Foster B."/>
            <person name="Roux S."/>
            <person name="Palaniappan K."/>
            <person name="Varghese N."/>
            <person name="Mukherjee S."/>
            <person name="Reddy T.B.K."/>
            <person name="Daum C."/>
            <person name="Copeland A."/>
            <person name="Chen I.A."/>
            <person name="Ivanova N.N."/>
            <person name="Kyrpides N.C."/>
            <person name="Shapiro N."/>
            <person name="Eloe-Fadrosh E.A."/>
            <person name="Pietrasiak N."/>
        </authorList>
    </citation>
    <scope>NUCLEOTIDE SEQUENCE</scope>
    <source>
        <strain evidence="4">UHER 2000/2452</strain>
    </source>
</reference>
<dbReference type="EMBL" id="JAHHHD010000008">
    <property type="protein sequence ID" value="MBW4658879.1"/>
    <property type="molecule type" value="Genomic_DNA"/>
</dbReference>
<dbReference type="InterPro" id="IPR050695">
    <property type="entry name" value="N-acetylmuramoyl_amidase_3"/>
</dbReference>
<dbReference type="SUPFAM" id="SSF53187">
    <property type="entry name" value="Zn-dependent exopeptidases"/>
    <property type="match status" value="1"/>
</dbReference>
<accession>A0A951UMP1</accession>
<dbReference type="SMART" id="SM00646">
    <property type="entry name" value="Ami_3"/>
    <property type="match status" value="1"/>
</dbReference>
<name>A0A951UMP1_9CYAN</name>
<dbReference type="Gene3D" id="2.60.40.3500">
    <property type="match status" value="1"/>
</dbReference>
<organism evidence="4 5">
    <name type="scientific">Drouetiella hepatica Uher 2000/2452</name>
    <dbReference type="NCBI Taxonomy" id="904376"/>
    <lineage>
        <taxon>Bacteria</taxon>
        <taxon>Bacillati</taxon>
        <taxon>Cyanobacteriota</taxon>
        <taxon>Cyanophyceae</taxon>
        <taxon>Oculatellales</taxon>
        <taxon>Oculatellaceae</taxon>
        <taxon>Drouetiella</taxon>
    </lineage>
</organism>
<dbReference type="PANTHER" id="PTHR30404:SF0">
    <property type="entry name" value="N-ACETYLMURAMOYL-L-ALANINE AMIDASE AMIC"/>
    <property type="match status" value="1"/>
</dbReference>
<evidence type="ECO:0000256" key="1">
    <source>
        <dbReference type="ARBA" id="ARBA00022801"/>
    </source>
</evidence>
<comment type="caution">
    <text evidence="4">The sequence shown here is derived from an EMBL/GenBank/DDBJ whole genome shotgun (WGS) entry which is preliminary data.</text>
</comment>
<feature type="region of interest" description="Disordered" evidence="2">
    <location>
        <begin position="278"/>
        <end position="333"/>
    </location>
</feature>
<gene>
    <name evidence="4" type="ORF">KME15_09400</name>
</gene>
<feature type="domain" description="MurNAc-LAA" evidence="3">
    <location>
        <begin position="402"/>
        <end position="513"/>
    </location>
</feature>
<dbReference type="Pfam" id="PF01520">
    <property type="entry name" value="Amidase_3"/>
    <property type="match status" value="1"/>
</dbReference>
<dbReference type="InterPro" id="IPR002508">
    <property type="entry name" value="MurNAc-LAA_cat"/>
</dbReference>
<evidence type="ECO:0000256" key="2">
    <source>
        <dbReference type="SAM" id="MobiDB-lite"/>
    </source>
</evidence>
<reference evidence="4" key="1">
    <citation type="submission" date="2021-05" db="EMBL/GenBank/DDBJ databases">
        <authorList>
            <person name="Pietrasiak N."/>
            <person name="Ward R."/>
            <person name="Stajich J.E."/>
            <person name="Kurbessoian T."/>
        </authorList>
    </citation>
    <scope>NUCLEOTIDE SEQUENCE</scope>
    <source>
        <strain evidence="4">UHER 2000/2452</strain>
    </source>
</reference>
<dbReference type="GO" id="GO:0008745">
    <property type="term" value="F:N-acetylmuramoyl-L-alanine amidase activity"/>
    <property type="evidence" value="ECO:0007669"/>
    <property type="project" value="InterPro"/>
</dbReference>
<keyword evidence="1" id="KW-0378">Hydrolase</keyword>
<protein>
    <submittedName>
        <fullName evidence="4">N-acetylmuramoyl-L-alanine amidase</fullName>
    </submittedName>
</protein>
<feature type="compositionally biased region" description="Polar residues" evidence="2">
    <location>
        <begin position="301"/>
        <end position="317"/>
    </location>
</feature>
<dbReference type="Pfam" id="PF11741">
    <property type="entry name" value="AMIN"/>
    <property type="match status" value="1"/>
</dbReference>
<feature type="compositionally biased region" description="Low complexity" evidence="2">
    <location>
        <begin position="289"/>
        <end position="300"/>
    </location>
</feature>
<dbReference type="Proteomes" id="UP000757435">
    <property type="component" value="Unassembled WGS sequence"/>
</dbReference>
<dbReference type="CDD" id="cd02696">
    <property type="entry name" value="MurNAc-LAA"/>
    <property type="match status" value="1"/>
</dbReference>
<evidence type="ECO:0000259" key="3">
    <source>
        <dbReference type="SMART" id="SM00646"/>
    </source>
</evidence>
<sequence>MKYLWRSPSGLLPPKLLSLLLGAGILLFSSPAEAGQLQSWQFNSRENRLTFTTDEGVLPSVQLVPDPMRLVIDLPGTRLGRSRINQSADEGIREIRLAQFNANTTRIVIELSPGYTIDPTQVKVQGANDTNWTVQLPTPQQNEAEQNLDRAISGGASSSTVSSTTSSTTSSTVLEGVRVTQDGFFFRTSGQKPNLVQEYSDDRRQLTLELKDTTLSSRLTQRDITVDRYRVTRIQLVPVEGADPPVVRIVLDTAEDGPEWQATVASLGGVVLVPMGGLAAADPDDRTSRSLTTESTTSQSGNQPVANRNQPSSNSGTAIDLSSPDFLNTPIELPDVSNQRVRIAIDPGHGGRDPGAVGINGLQEKIVVLDIAQKVAQLLEQQGAQVILTRNNDTEIGLEPRVQDANQGNANVFVSIHANAIDMDHPGTNGAETYYYSSDEAFQLAQTIQTSVAQGTGMRNIGVKQARFYVLRNTYMPAALVEVGFVTGQVDAPRLADPTFRDRMAQAIARGILQYVQQRL</sequence>
<dbReference type="PANTHER" id="PTHR30404">
    <property type="entry name" value="N-ACETYLMURAMOYL-L-ALANINE AMIDASE"/>
    <property type="match status" value="1"/>
</dbReference>
<dbReference type="Gene3D" id="3.40.630.40">
    <property type="entry name" value="Zn-dependent exopeptidases"/>
    <property type="match status" value="1"/>
</dbReference>
<evidence type="ECO:0000313" key="4">
    <source>
        <dbReference type="EMBL" id="MBW4658879.1"/>
    </source>
</evidence>
<dbReference type="GO" id="GO:0030288">
    <property type="term" value="C:outer membrane-bounded periplasmic space"/>
    <property type="evidence" value="ECO:0007669"/>
    <property type="project" value="TreeGrafter"/>
</dbReference>